<dbReference type="InterPro" id="IPR036597">
    <property type="entry name" value="Fido-like_dom_sf"/>
</dbReference>
<dbReference type="InterPro" id="IPR036388">
    <property type="entry name" value="WH-like_DNA-bd_sf"/>
</dbReference>
<feature type="active site" evidence="1">
    <location>
        <position position="176"/>
    </location>
</feature>
<comment type="caution">
    <text evidence="5">The sequence shown here is derived from an EMBL/GenBank/DDBJ whole genome shotgun (WGS) entry which is preliminary data.</text>
</comment>
<protein>
    <submittedName>
        <fullName evidence="5">Fic family protein</fullName>
    </submittedName>
</protein>
<dbReference type="PANTHER" id="PTHR13504">
    <property type="entry name" value="FIDO DOMAIN-CONTAINING PROTEIN DDB_G0283145"/>
    <property type="match status" value="1"/>
</dbReference>
<dbReference type="InterPro" id="IPR040198">
    <property type="entry name" value="Fido_containing"/>
</dbReference>
<dbReference type="SUPFAM" id="SSF140931">
    <property type="entry name" value="Fic-like"/>
    <property type="match status" value="1"/>
</dbReference>
<feature type="binding site" evidence="2">
    <location>
        <begin position="180"/>
        <end position="187"/>
    </location>
    <ligand>
        <name>ATP</name>
        <dbReference type="ChEBI" id="CHEBI:30616"/>
    </ligand>
</feature>
<evidence type="ECO:0000313" key="5">
    <source>
        <dbReference type="EMBL" id="MBB6482756.1"/>
    </source>
</evidence>
<dbReference type="RefSeq" id="WP_184748989.1">
    <property type="nucleotide sequence ID" value="NZ_JACHGJ010000032.1"/>
</dbReference>
<keyword evidence="2" id="KW-0547">Nucleotide-binding</keyword>
<evidence type="ECO:0000259" key="4">
    <source>
        <dbReference type="PROSITE" id="PS51459"/>
    </source>
</evidence>
<feature type="binding site" evidence="2">
    <location>
        <begin position="217"/>
        <end position="218"/>
    </location>
    <ligand>
        <name>ATP</name>
        <dbReference type="ChEBI" id="CHEBI:30616"/>
    </ligand>
</feature>
<dbReference type="GO" id="GO:0005524">
    <property type="term" value="F:ATP binding"/>
    <property type="evidence" value="ECO:0007669"/>
    <property type="project" value="UniProtKB-KW"/>
</dbReference>
<dbReference type="AlphaFoldDB" id="A0A841RGQ8"/>
<evidence type="ECO:0000256" key="2">
    <source>
        <dbReference type="PIRSR" id="PIRSR640198-2"/>
    </source>
</evidence>
<reference evidence="5 6" key="1">
    <citation type="submission" date="2020-08" db="EMBL/GenBank/DDBJ databases">
        <title>Genomic Encyclopedia of Type Strains, Phase IV (KMG-IV): sequencing the most valuable type-strain genomes for metagenomic binning, comparative biology and taxonomic classification.</title>
        <authorList>
            <person name="Goeker M."/>
        </authorList>
    </citation>
    <scope>NUCLEOTIDE SEQUENCE [LARGE SCALE GENOMIC DNA]</scope>
    <source>
        <strain evidence="5 6">DSM 2461</strain>
    </source>
</reference>
<dbReference type="Proteomes" id="UP000587760">
    <property type="component" value="Unassembled WGS sequence"/>
</dbReference>
<feature type="binding site" evidence="2">
    <location>
        <position position="226"/>
    </location>
    <ligand>
        <name>ATP</name>
        <dbReference type="ChEBI" id="CHEBI:30616"/>
    </ligand>
</feature>
<evidence type="ECO:0000256" key="3">
    <source>
        <dbReference type="PIRSR" id="PIRSR640198-3"/>
    </source>
</evidence>
<dbReference type="Gene3D" id="1.10.3290.10">
    <property type="entry name" value="Fido-like domain"/>
    <property type="match status" value="1"/>
</dbReference>
<organism evidence="5 6">
    <name type="scientific">Spirochaeta isovalerica</name>
    <dbReference type="NCBI Taxonomy" id="150"/>
    <lineage>
        <taxon>Bacteria</taxon>
        <taxon>Pseudomonadati</taxon>
        <taxon>Spirochaetota</taxon>
        <taxon>Spirochaetia</taxon>
        <taxon>Spirochaetales</taxon>
        <taxon>Spirochaetaceae</taxon>
        <taxon>Spirochaeta</taxon>
    </lineage>
</organism>
<evidence type="ECO:0000256" key="1">
    <source>
        <dbReference type="PIRSR" id="PIRSR640198-1"/>
    </source>
</evidence>
<dbReference type="Pfam" id="PF02661">
    <property type="entry name" value="Fic"/>
    <property type="match status" value="1"/>
</dbReference>
<dbReference type="InterPro" id="IPR003812">
    <property type="entry name" value="Fido"/>
</dbReference>
<feature type="domain" description="Fido" evidence="4">
    <location>
        <begin position="97"/>
        <end position="239"/>
    </location>
</feature>
<dbReference type="PANTHER" id="PTHR13504:SF38">
    <property type="entry name" value="FIDO DOMAIN-CONTAINING PROTEIN"/>
    <property type="match status" value="1"/>
</dbReference>
<keyword evidence="6" id="KW-1185">Reference proteome</keyword>
<gene>
    <name evidence="5" type="ORF">HNR50_004468</name>
</gene>
<keyword evidence="2" id="KW-0067">ATP-binding</keyword>
<dbReference type="PROSITE" id="PS51459">
    <property type="entry name" value="FIDO"/>
    <property type="match status" value="1"/>
</dbReference>
<accession>A0A841RGQ8</accession>
<dbReference type="Gene3D" id="1.10.10.10">
    <property type="entry name" value="Winged helix-like DNA-binding domain superfamily/Winged helix DNA-binding domain"/>
    <property type="match status" value="1"/>
</dbReference>
<sequence>MKPPYDITKTILNLYGQITEALGICQSLMLVKPEARLRRQNRIKTIQSSLAIEGNTLNIENVTAIIDKKRIIGPQKDILEVQNAIKTYDLLNSFNPYRKQDFLKAHKLLMSDLVLHAGEYRKTQVGIMKGKQVTHIAPTSEMVPGLMNDLFTYLKQDEDLEIIKSCVFHYEMEFIHPFEDGNGRMGRFWQTRILMNVNPIFEFVPIEKLIKDHQQEYYDALAVSDNTGKSTIFIEFMLNIINEALRDTISESRPSSPDYTKRTEIALTKLNDWFDRKEYMNVCKGISSATASRDLKQLLEENRIESAGTGRMTRYRKKNG</sequence>
<proteinExistence type="predicted"/>
<dbReference type="EMBL" id="JACHGJ010000032">
    <property type="protein sequence ID" value="MBB6482756.1"/>
    <property type="molecule type" value="Genomic_DNA"/>
</dbReference>
<name>A0A841RGQ8_9SPIO</name>
<feature type="site" description="Important for autoinhibition of adenylyltransferase activity" evidence="3">
    <location>
        <position position="53"/>
    </location>
</feature>
<evidence type="ECO:0000313" key="6">
    <source>
        <dbReference type="Proteomes" id="UP000587760"/>
    </source>
</evidence>